<dbReference type="EMBL" id="KI676713">
    <property type="protein sequence ID" value="ETL24626.1"/>
    <property type="molecule type" value="Genomic_DNA"/>
</dbReference>
<dbReference type="Proteomes" id="UP000053864">
    <property type="component" value="Unassembled WGS sequence"/>
</dbReference>
<proteinExistence type="predicted"/>
<reference evidence="2" key="2">
    <citation type="submission" date="2013-11" db="EMBL/GenBank/DDBJ databases">
        <title>The Genome Sequence of Phytophthora parasitica CJ05E6.</title>
        <authorList>
            <consortium name="The Broad Institute Genomics Platform"/>
            <person name="Russ C."/>
            <person name="Tyler B."/>
            <person name="Panabieres F."/>
            <person name="Shan W."/>
            <person name="Tripathy S."/>
            <person name="Grunwald N."/>
            <person name="Machado M."/>
            <person name="Johnson C.S."/>
            <person name="Arredondo F."/>
            <person name="Hong C."/>
            <person name="Coffey M."/>
            <person name="Young S.K."/>
            <person name="Zeng Q."/>
            <person name="Gargeya S."/>
            <person name="Fitzgerald M."/>
            <person name="Abouelleil A."/>
            <person name="Alvarado L."/>
            <person name="Chapman S.B."/>
            <person name="Gainer-Dewar J."/>
            <person name="Goldberg J."/>
            <person name="Griggs A."/>
            <person name="Gujja S."/>
            <person name="Hansen M."/>
            <person name="Howarth C."/>
            <person name="Imamovic A."/>
            <person name="Ireland A."/>
            <person name="Larimer J."/>
            <person name="McCowan C."/>
            <person name="Murphy C."/>
            <person name="Pearson M."/>
            <person name="Poon T.W."/>
            <person name="Priest M."/>
            <person name="Roberts A."/>
            <person name="Saif S."/>
            <person name="Shea T."/>
            <person name="Sykes S."/>
            <person name="Wortman J."/>
            <person name="Nusbaum C."/>
            <person name="Birren B."/>
        </authorList>
    </citation>
    <scope>NUCLEOTIDE SEQUENCE [LARGE SCALE GENOMIC DNA]</scope>
    <source>
        <strain evidence="2">CJ05E6</strain>
    </source>
</reference>
<evidence type="ECO:0000313" key="1">
    <source>
        <dbReference type="EMBL" id="ETK71176.1"/>
    </source>
</evidence>
<reference evidence="1" key="1">
    <citation type="submission" date="2013-11" db="EMBL/GenBank/DDBJ databases">
        <title>The Genome Sequence of Phytophthora parasitica CJ02B3.</title>
        <authorList>
            <consortium name="The Broad Institute Genomics Platform"/>
            <person name="Russ C."/>
            <person name="Tyler B."/>
            <person name="Panabieres F."/>
            <person name="Shan W."/>
            <person name="Tripathy S."/>
            <person name="Grunwald N."/>
            <person name="Machado M."/>
            <person name="Johnson C.S."/>
            <person name="Arredondo F."/>
            <person name="Hong C."/>
            <person name="Coffey M."/>
            <person name="Young S.K."/>
            <person name="Zeng Q."/>
            <person name="Gargeya S."/>
            <person name="Fitzgerald M."/>
            <person name="Abouelleil A."/>
            <person name="Alvarado L."/>
            <person name="Chapman S.B."/>
            <person name="Gainer-Dewar J."/>
            <person name="Goldberg J."/>
            <person name="Griggs A."/>
            <person name="Gujja S."/>
            <person name="Hansen M."/>
            <person name="Howarth C."/>
            <person name="Imamovic A."/>
            <person name="Ireland A."/>
            <person name="Larimer J."/>
            <person name="McCowan C."/>
            <person name="Murphy C."/>
            <person name="Pearson M."/>
            <person name="Poon T.W."/>
            <person name="Priest M."/>
            <person name="Roberts A."/>
            <person name="Saif S."/>
            <person name="Shea T."/>
            <person name="Sykes S."/>
            <person name="Wortman J."/>
            <person name="Nusbaum C."/>
            <person name="Birren B."/>
        </authorList>
    </citation>
    <scope>NUCLEOTIDE SEQUENCE [LARGE SCALE GENOMIC DNA]</scope>
    <source>
        <strain evidence="1">CJ02B3</strain>
    </source>
</reference>
<protein>
    <submittedName>
        <fullName evidence="1">Uncharacterized protein</fullName>
    </submittedName>
</protein>
<sequence length="326" mass="36270">TDTGAELEVHDCILISFPVSKKKEKNEYGRRGYVLQSPELLKARVAVSIEESSIATASMSSPRPTQSKTAREIRDIIDALEFDDVASYFEQDDDEIDPYVVCDGVSVGAFNRYIGDGEGLRFALRFLQLSDDGRILIVDLSTTVHESTVQCFEFEFLTATGNGRLVKIGGSTTVSRVGLPKKEADDTYGPLRSTPNRTRPPRPRIIADWVTLAVEVGRAQTWASLETAAQWWCGYAGIQYILLLKVSRPGTQITYRLYEINIPQCLPPPSATGIIRRRNRPRPADSVTFNMRRILSIPANQPLPNGLNPNAVVDLRIVMEQVIDTI</sequence>
<gene>
    <name evidence="1" type="ORF">L915_21530</name>
    <name evidence="2" type="ORF">L916_21395</name>
</gene>
<dbReference type="AlphaFoldDB" id="W2FML2"/>
<dbReference type="VEuPathDB" id="FungiDB:PPTG_01274"/>
<evidence type="ECO:0000313" key="2">
    <source>
        <dbReference type="EMBL" id="ETL24626.1"/>
    </source>
</evidence>
<dbReference type="Proteomes" id="UP000053236">
    <property type="component" value="Unassembled WGS sequence"/>
</dbReference>
<dbReference type="EMBL" id="KI689884">
    <property type="protein sequence ID" value="ETK71176.1"/>
    <property type="molecule type" value="Genomic_DNA"/>
</dbReference>
<organism evidence="1">
    <name type="scientific">Phytophthora nicotianae</name>
    <name type="common">Potato buckeye rot agent</name>
    <name type="synonym">Phytophthora parasitica</name>
    <dbReference type="NCBI Taxonomy" id="4792"/>
    <lineage>
        <taxon>Eukaryota</taxon>
        <taxon>Sar</taxon>
        <taxon>Stramenopiles</taxon>
        <taxon>Oomycota</taxon>
        <taxon>Peronosporomycetes</taxon>
        <taxon>Peronosporales</taxon>
        <taxon>Peronosporaceae</taxon>
        <taxon>Phytophthora</taxon>
    </lineage>
</organism>
<feature type="non-terminal residue" evidence="1">
    <location>
        <position position="1"/>
    </location>
</feature>
<accession>W2FML2</accession>
<name>W2FML2_PHYNI</name>